<reference evidence="4" key="1">
    <citation type="submission" date="2022-01" db="EMBL/GenBank/DDBJ databases">
        <authorList>
            <person name="King R."/>
        </authorList>
    </citation>
    <scope>NUCLEOTIDE SEQUENCE</scope>
</reference>
<dbReference type="GO" id="GO:0008270">
    <property type="term" value="F:zinc ion binding"/>
    <property type="evidence" value="ECO:0007669"/>
    <property type="project" value="UniProtKB-KW"/>
</dbReference>
<gene>
    <name evidence="4" type="ORF">PHAECO_LOCUS12669</name>
</gene>
<feature type="region of interest" description="Disordered" evidence="2">
    <location>
        <begin position="242"/>
        <end position="283"/>
    </location>
</feature>
<keyword evidence="1" id="KW-0863">Zinc-finger</keyword>
<proteinExistence type="predicted"/>
<dbReference type="EMBL" id="OU896715">
    <property type="protein sequence ID" value="CAG9825809.1"/>
    <property type="molecule type" value="Genomic_DNA"/>
</dbReference>
<accession>A0A9N9SJU9</accession>
<dbReference type="PROSITE" id="PS00028">
    <property type="entry name" value="ZINC_FINGER_C2H2_1"/>
    <property type="match status" value="1"/>
</dbReference>
<dbReference type="PROSITE" id="PS50157">
    <property type="entry name" value="ZINC_FINGER_C2H2_2"/>
    <property type="match status" value="1"/>
</dbReference>
<keyword evidence="5" id="KW-1185">Reference proteome</keyword>
<reference evidence="4" key="2">
    <citation type="submission" date="2022-10" db="EMBL/GenBank/DDBJ databases">
        <authorList>
            <consortium name="ENA_rothamsted_submissions"/>
            <consortium name="culmorum"/>
            <person name="King R."/>
        </authorList>
    </citation>
    <scope>NUCLEOTIDE SEQUENCE</scope>
</reference>
<dbReference type="AlphaFoldDB" id="A0A9N9SJU9"/>
<organism evidence="4 5">
    <name type="scientific">Phaedon cochleariae</name>
    <name type="common">Mustard beetle</name>
    <dbReference type="NCBI Taxonomy" id="80249"/>
    <lineage>
        <taxon>Eukaryota</taxon>
        <taxon>Metazoa</taxon>
        <taxon>Ecdysozoa</taxon>
        <taxon>Arthropoda</taxon>
        <taxon>Hexapoda</taxon>
        <taxon>Insecta</taxon>
        <taxon>Pterygota</taxon>
        <taxon>Neoptera</taxon>
        <taxon>Endopterygota</taxon>
        <taxon>Coleoptera</taxon>
        <taxon>Polyphaga</taxon>
        <taxon>Cucujiformia</taxon>
        <taxon>Chrysomeloidea</taxon>
        <taxon>Chrysomelidae</taxon>
        <taxon>Chrysomelinae</taxon>
        <taxon>Chrysomelini</taxon>
        <taxon>Phaedon</taxon>
    </lineage>
</organism>
<keyword evidence="1" id="KW-0479">Metal-binding</keyword>
<sequence>MLLFKRKKKESEPRKIEEQITNTKTIYDNIEINMQLSRLEKAKVLTTALRHYVRNKHIKAHADGLLAETPEDNVIQFLYPVLGLLDCSACRREQRISTFAAPEAAQVHVEANHPKLTIQWKCRDCTRIFPGWKNIIQHPRYCKREAPIEIGEFQCEQCPRKFSTKTGRSLHQKSAHPVERNIARLESAQKPVAKPPRRVQGGWTEDEEARLVELEPQYRGEYYINKLLQPHFPGRTVKQISDKRRNIAERNMRRDREANNENAEQAPHPLGLPEAPLPNIETT</sequence>
<evidence type="ECO:0000313" key="5">
    <source>
        <dbReference type="Proteomes" id="UP001153737"/>
    </source>
</evidence>
<evidence type="ECO:0000259" key="3">
    <source>
        <dbReference type="PROSITE" id="PS50157"/>
    </source>
</evidence>
<dbReference type="OrthoDB" id="6782707at2759"/>
<name>A0A9N9SJU9_PHACE</name>
<dbReference type="InterPro" id="IPR013087">
    <property type="entry name" value="Znf_C2H2_type"/>
</dbReference>
<evidence type="ECO:0000313" key="4">
    <source>
        <dbReference type="EMBL" id="CAG9825809.1"/>
    </source>
</evidence>
<dbReference type="Proteomes" id="UP001153737">
    <property type="component" value="Chromosome 9"/>
</dbReference>
<evidence type="ECO:0000256" key="2">
    <source>
        <dbReference type="SAM" id="MobiDB-lite"/>
    </source>
</evidence>
<feature type="domain" description="C2H2-type" evidence="3">
    <location>
        <begin position="153"/>
        <end position="181"/>
    </location>
</feature>
<dbReference type="Gene3D" id="3.30.160.60">
    <property type="entry name" value="Classic Zinc Finger"/>
    <property type="match status" value="1"/>
</dbReference>
<protein>
    <recommendedName>
        <fullName evidence="3">C2H2-type domain-containing protein</fullName>
    </recommendedName>
</protein>
<evidence type="ECO:0000256" key="1">
    <source>
        <dbReference type="PROSITE-ProRule" id="PRU00042"/>
    </source>
</evidence>
<feature type="compositionally biased region" description="Basic and acidic residues" evidence="2">
    <location>
        <begin position="242"/>
        <end position="259"/>
    </location>
</feature>
<keyword evidence="1" id="KW-0862">Zinc</keyword>